<organism evidence="7 8">
    <name type="scientific">Pseudodesulfovibrio mercurii</name>
    <dbReference type="NCBI Taxonomy" id="641491"/>
    <lineage>
        <taxon>Bacteria</taxon>
        <taxon>Pseudomonadati</taxon>
        <taxon>Thermodesulfobacteriota</taxon>
        <taxon>Desulfovibrionia</taxon>
        <taxon>Desulfovibrionales</taxon>
        <taxon>Desulfovibrionaceae</taxon>
    </lineage>
</organism>
<evidence type="ECO:0000256" key="1">
    <source>
        <dbReference type="ARBA" id="ARBA00001974"/>
    </source>
</evidence>
<dbReference type="InterPro" id="IPR036188">
    <property type="entry name" value="FAD/NAD-bd_sf"/>
</dbReference>
<comment type="cofactor">
    <cofactor evidence="1">
        <name>FAD</name>
        <dbReference type="ChEBI" id="CHEBI:57692"/>
    </cofactor>
</comment>
<dbReference type="eggNOG" id="COG2303">
    <property type="taxonomic scope" value="Bacteria"/>
</dbReference>
<dbReference type="InterPro" id="IPR051473">
    <property type="entry name" value="P2Ox-like"/>
</dbReference>
<dbReference type="OrthoDB" id="9787779at2"/>
<reference evidence="7 8" key="1">
    <citation type="journal article" date="2011" name="J. Bacteriol.">
        <title>Genome sequence of the mercury-methylating strain Desulfovibrio desulfuricans ND132.</title>
        <authorList>
            <person name="Brown S.D."/>
            <person name="Gilmour C.C."/>
            <person name="Kucken A.M."/>
            <person name="Wall J.D."/>
            <person name="Elias D.A."/>
            <person name="Brandt C.C."/>
            <person name="Podar M."/>
            <person name="Chertkov O."/>
            <person name="Held B."/>
            <person name="Bruce D.C."/>
            <person name="Detter J.C."/>
            <person name="Tapia R."/>
            <person name="Han C.S."/>
            <person name="Goodwin L.A."/>
            <person name="Cheng J.F."/>
            <person name="Pitluck S."/>
            <person name="Woyke T."/>
            <person name="Mikhailova N."/>
            <person name="Ivanova N.N."/>
            <person name="Han J."/>
            <person name="Lucas S."/>
            <person name="Lapidus A.L."/>
            <person name="Land M.L."/>
            <person name="Hauser L.J."/>
            <person name="Palumbo A.V."/>
        </authorList>
    </citation>
    <scope>NUCLEOTIDE SEQUENCE [LARGE SCALE GENOMIC DNA]</scope>
    <source>
        <strain evidence="7 8">ND132</strain>
    </source>
</reference>
<evidence type="ECO:0000256" key="3">
    <source>
        <dbReference type="ARBA" id="ARBA00022630"/>
    </source>
</evidence>
<dbReference type="PANTHER" id="PTHR42784">
    <property type="entry name" value="PYRANOSE 2-OXIDASE"/>
    <property type="match status" value="1"/>
</dbReference>
<dbReference type="STRING" id="641491.DND132_0970"/>
<proteinExistence type="inferred from homology"/>
<evidence type="ECO:0000313" key="8">
    <source>
        <dbReference type="Proteomes" id="UP000007845"/>
    </source>
</evidence>
<dbReference type="Gene3D" id="3.50.50.60">
    <property type="entry name" value="FAD/NAD(P)-binding domain"/>
    <property type="match status" value="2"/>
</dbReference>
<dbReference type="AlphaFoldDB" id="F0JID1"/>
<keyword evidence="4" id="KW-0274">FAD</keyword>
<dbReference type="PANTHER" id="PTHR42784:SF1">
    <property type="entry name" value="PYRANOSE 2-OXIDASE"/>
    <property type="match status" value="1"/>
</dbReference>
<name>F0JID1_9BACT</name>
<keyword evidence="5" id="KW-0560">Oxidoreductase</keyword>
<dbReference type="Pfam" id="PF05199">
    <property type="entry name" value="GMC_oxred_C"/>
    <property type="match status" value="1"/>
</dbReference>
<gene>
    <name evidence="7" type="ORF">DND132_0970</name>
</gene>
<evidence type="ECO:0000256" key="5">
    <source>
        <dbReference type="ARBA" id="ARBA00023002"/>
    </source>
</evidence>
<evidence type="ECO:0000313" key="7">
    <source>
        <dbReference type="EMBL" id="EGB14183.1"/>
    </source>
</evidence>
<protein>
    <submittedName>
        <fullName evidence="7">GMC oxidoreductase</fullName>
    </submittedName>
</protein>
<evidence type="ECO:0000259" key="6">
    <source>
        <dbReference type="Pfam" id="PF05199"/>
    </source>
</evidence>
<accession>F0JID1</accession>
<comment type="similarity">
    <text evidence="2">Belongs to the GMC oxidoreductase family.</text>
</comment>
<dbReference type="HOGENOM" id="CLU_008878_4_1_7"/>
<sequence>MAVITPRDLENGKTLEADICICGSGPAGISLAHALEGSGRSVCIVESGIDKPNEEIQHLNDLENVGFPLRPHFVNRLRMIGGTSNLWPGRCVRLDPIDFERRPWVPFSGWPLAYAEYTAYMRRAAPLLRLPEPCPESPLADGGSPSHIPGPEAWDAAGLDATEGLWAKAPARFWPIFRKRLTRSSGVTLIADLTLTGLDFSDDGGHVTSLETRDRSGRRFTVRAGQYILAMGGLENTRTLLLAAERNAQARIPRAPLGKYYMDHPKTTCGRIELAEGVDWRRLVGRHAVPGGRRQLLFRLSPETQRREGLLNAYVNLEPSYSGGTEANYNRTIEILKRLLRKGHVGNRLDLSEMEGMRDLIYQLTPDEIVPYPVYRLLQFVKQHLKKPPRHLVIVNHCEQIPNENSKISLSDQRDRFDNPRIRLHWEVVPAEIETLARLQTHLADFLEQNGIGKLVTDVSELSGSHYTDASHHMGGTRMSADRETGVVDEHLAVHGVDNLHVLGSSVFPTGGAANPTWSIVALALRLADRLTDST</sequence>
<dbReference type="InterPro" id="IPR007867">
    <property type="entry name" value="GMC_OxRtase_C"/>
</dbReference>
<keyword evidence="3" id="KW-0285">Flavoprotein</keyword>
<dbReference type="Proteomes" id="UP000007845">
    <property type="component" value="Chromosome"/>
</dbReference>
<dbReference type="RefSeq" id="WP_014321611.1">
    <property type="nucleotide sequence ID" value="NC_016803.1"/>
</dbReference>
<feature type="domain" description="Glucose-methanol-choline oxidoreductase C-terminal" evidence="6">
    <location>
        <begin position="402"/>
        <end position="524"/>
    </location>
</feature>
<evidence type="ECO:0000256" key="2">
    <source>
        <dbReference type="ARBA" id="ARBA00010790"/>
    </source>
</evidence>
<evidence type="ECO:0000256" key="4">
    <source>
        <dbReference type="ARBA" id="ARBA00022827"/>
    </source>
</evidence>
<dbReference type="EMBL" id="CP003220">
    <property type="protein sequence ID" value="EGB14183.1"/>
    <property type="molecule type" value="Genomic_DNA"/>
</dbReference>
<dbReference type="SUPFAM" id="SSF51905">
    <property type="entry name" value="FAD/NAD(P)-binding domain"/>
    <property type="match status" value="1"/>
</dbReference>
<keyword evidence="8" id="KW-1185">Reference proteome</keyword>
<dbReference type="GO" id="GO:0016614">
    <property type="term" value="F:oxidoreductase activity, acting on CH-OH group of donors"/>
    <property type="evidence" value="ECO:0007669"/>
    <property type="project" value="InterPro"/>
</dbReference>
<dbReference type="KEGG" id="ddn:DND132_0970"/>